<dbReference type="PANTHER" id="PTHR11596">
    <property type="entry name" value="ALKALINE PHOSPHATASE"/>
    <property type="match status" value="1"/>
</dbReference>
<dbReference type="SMART" id="SM00098">
    <property type="entry name" value="alkPPc"/>
    <property type="match status" value="1"/>
</dbReference>
<dbReference type="CDD" id="cd16012">
    <property type="entry name" value="ALP"/>
    <property type="match status" value="1"/>
</dbReference>
<dbReference type="RefSeq" id="WP_121934104.1">
    <property type="nucleotide sequence ID" value="NZ_RDOJ01000005.1"/>
</dbReference>
<keyword evidence="3" id="KW-0862">Zinc</keyword>
<name>A0A3L9MEY6_9FLAO</name>
<dbReference type="OrthoDB" id="9794455at2"/>
<dbReference type="Pfam" id="PF00245">
    <property type="entry name" value="Alk_phosphatase"/>
    <property type="match status" value="1"/>
</dbReference>
<feature type="binding site" evidence="3">
    <location>
        <position position="289"/>
    </location>
    <ligand>
        <name>Zn(2+)</name>
        <dbReference type="ChEBI" id="CHEBI:29105"/>
        <label>2</label>
    </ligand>
</feature>
<dbReference type="Gene3D" id="1.10.60.40">
    <property type="match status" value="1"/>
</dbReference>
<feature type="active site" description="Phosphoserine intermediate" evidence="2">
    <location>
        <position position="101"/>
    </location>
</feature>
<comment type="cofactor">
    <cofactor evidence="3">
        <name>Zn(2+)</name>
        <dbReference type="ChEBI" id="CHEBI:29105"/>
    </cofactor>
    <text evidence="3">Binds 2 Zn(2+) ions.</text>
</comment>
<keyword evidence="3" id="KW-0479">Metal-binding</keyword>
<dbReference type="InterPro" id="IPR017850">
    <property type="entry name" value="Alkaline_phosphatase_core_sf"/>
</dbReference>
<dbReference type="PANTHER" id="PTHR11596:SF5">
    <property type="entry name" value="ALKALINE PHOSPHATASE"/>
    <property type="match status" value="1"/>
</dbReference>
<feature type="binding site" evidence="3">
    <location>
        <position position="328"/>
    </location>
    <ligand>
        <name>Zn(2+)</name>
        <dbReference type="ChEBI" id="CHEBI:29105"/>
        <label>2</label>
    </ligand>
</feature>
<dbReference type="EMBL" id="RDOJ01000005">
    <property type="protein sequence ID" value="RLZ11423.1"/>
    <property type="molecule type" value="Genomic_DNA"/>
</dbReference>
<comment type="similarity">
    <text evidence="4">Belongs to the alkaline phosphatase family.</text>
</comment>
<evidence type="ECO:0000256" key="4">
    <source>
        <dbReference type="RuleBase" id="RU003946"/>
    </source>
</evidence>
<proteinExistence type="inferred from homology"/>
<feature type="binding site" evidence="3">
    <location>
        <position position="51"/>
    </location>
    <ligand>
        <name>Mg(2+)</name>
        <dbReference type="ChEBI" id="CHEBI:18420"/>
    </ligand>
</feature>
<protein>
    <submittedName>
        <fullName evidence="5">Alkaline phosphatase</fullName>
    </submittedName>
</protein>
<feature type="binding site" evidence="3">
    <location>
        <position position="327"/>
    </location>
    <ligand>
        <name>Zn(2+)</name>
        <dbReference type="ChEBI" id="CHEBI:29105"/>
        <label>2</label>
    </ligand>
</feature>
<evidence type="ECO:0000256" key="3">
    <source>
        <dbReference type="PIRSR" id="PIRSR601952-2"/>
    </source>
</evidence>
<dbReference type="GO" id="GO:0004035">
    <property type="term" value="F:alkaline phosphatase activity"/>
    <property type="evidence" value="ECO:0007669"/>
    <property type="project" value="TreeGrafter"/>
</dbReference>
<feature type="binding site" evidence="3">
    <location>
        <position position="433"/>
    </location>
    <ligand>
        <name>Zn(2+)</name>
        <dbReference type="ChEBI" id="CHEBI:29105"/>
        <label>2</label>
    </ligand>
</feature>
<evidence type="ECO:0000256" key="1">
    <source>
        <dbReference type="ARBA" id="ARBA00022553"/>
    </source>
</evidence>
<comment type="caution">
    <text evidence="5">The sequence shown here is derived from an EMBL/GenBank/DDBJ whole genome shotgun (WGS) entry which is preliminary data.</text>
</comment>
<feature type="binding site" evidence="3">
    <location>
        <position position="285"/>
    </location>
    <ligand>
        <name>Zn(2+)</name>
        <dbReference type="ChEBI" id="CHEBI:29105"/>
        <label>2</label>
    </ligand>
</feature>
<evidence type="ECO:0000256" key="2">
    <source>
        <dbReference type="PIRSR" id="PIRSR601952-1"/>
    </source>
</evidence>
<dbReference type="AlphaFoldDB" id="A0A3L9MEY6"/>
<dbReference type="InterPro" id="IPR001952">
    <property type="entry name" value="Alkaline_phosphatase"/>
</dbReference>
<dbReference type="SUPFAM" id="SSF53649">
    <property type="entry name" value="Alkaline phosphatase-like"/>
    <property type="match status" value="1"/>
</dbReference>
<feature type="binding site" evidence="3">
    <location>
        <position position="152"/>
    </location>
    <ligand>
        <name>Mg(2+)</name>
        <dbReference type="ChEBI" id="CHEBI:18420"/>
    </ligand>
</feature>
<evidence type="ECO:0000313" key="6">
    <source>
        <dbReference type="Proteomes" id="UP000275348"/>
    </source>
</evidence>
<comment type="cofactor">
    <cofactor evidence="3">
        <name>Mg(2+)</name>
        <dbReference type="ChEBI" id="CHEBI:18420"/>
    </cofactor>
    <text evidence="3">Binds 1 Mg(2+) ion.</text>
</comment>
<sequence length="473" mass="52508">MDRRKFFKKGTLLAAGGALFGNPISGLATTMDYDISVKGKRANNIIFMVSDGMSSGTLALSDHYQNRILGHRSVWMSAYMDNKVTRGLMETSSASSIVTDSSAGSSAFGGGVRVPNGSLNVGANGEQYLPIWQKMKRKGKKIGVVTTVTATHATPAGFNVNNNSRYAEPQIAVDYLNLGVDIVMGGGDEFFNEDKREDKRDLYEDYEDKGYAVVKTLNELKQTGKNKPILGIFNEGALPYQLDRKNNPELEKKIPSLADMTKKAIEHLNTSKNGFALQIESGKVDWAAHANDLGGLLFEQIQFDEALKVALEFAEKDGETLVIFTTDHGNANPGLIYGKECDKNFETVAKYKYTNEWILNQIDNSYSPNKVRDLVNEYLGFTITSGEAHHILGYYSNIQKEEQGLYNYKHLPYEGFANMQKKHSSVGWISMDHSSDHVEVAAFGPGKELLKPFVKNTDLHYLMLQAAQIENKF</sequence>
<accession>A0A3L9MEY6</accession>
<organism evidence="5 6">
    <name type="scientific">Faecalibacter macacae</name>
    <dbReference type="NCBI Taxonomy" id="1859289"/>
    <lineage>
        <taxon>Bacteria</taxon>
        <taxon>Pseudomonadati</taxon>
        <taxon>Bacteroidota</taxon>
        <taxon>Flavobacteriia</taxon>
        <taxon>Flavobacteriales</taxon>
        <taxon>Weeksellaceae</taxon>
        <taxon>Faecalibacter</taxon>
    </lineage>
</organism>
<feature type="binding site" evidence="3">
    <location>
        <position position="51"/>
    </location>
    <ligand>
        <name>Zn(2+)</name>
        <dbReference type="ChEBI" id="CHEBI:29105"/>
        <label>2</label>
    </ligand>
</feature>
<reference evidence="5 6" key="1">
    <citation type="submission" date="2018-10" db="EMBL/GenBank/DDBJ databases">
        <authorList>
            <person name="Chen X."/>
        </authorList>
    </citation>
    <scope>NUCLEOTIDE SEQUENCE [LARGE SCALE GENOMIC DNA]</scope>
    <source>
        <strain evidence="5 6">YIM 102668</strain>
    </source>
</reference>
<feature type="binding site" evidence="3">
    <location>
        <position position="154"/>
    </location>
    <ligand>
        <name>Mg(2+)</name>
        <dbReference type="ChEBI" id="CHEBI:18420"/>
    </ligand>
</feature>
<keyword evidence="6" id="KW-1185">Reference proteome</keyword>
<dbReference type="GO" id="GO:0046872">
    <property type="term" value="F:metal ion binding"/>
    <property type="evidence" value="ECO:0007669"/>
    <property type="project" value="UniProtKB-KW"/>
</dbReference>
<gene>
    <name evidence="5" type="ORF">EAH69_05085</name>
</gene>
<feature type="binding site" evidence="3">
    <location>
        <position position="280"/>
    </location>
    <ligand>
        <name>Mg(2+)</name>
        <dbReference type="ChEBI" id="CHEBI:18420"/>
    </ligand>
</feature>
<dbReference type="Gene3D" id="3.40.720.10">
    <property type="entry name" value="Alkaline Phosphatase, subunit A"/>
    <property type="match status" value="1"/>
</dbReference>
<dbReference type="PRINTS" id="PR00113">
    <property type="entry name" value="ALKPHPHTASE"/>
</dbReference>
<keyword evidence="1" id="KW-0597">Phosphoprotein</keyword>
<evidence type="ECO:0000313" key="5">
    <source>
        <dbReference type="EMBL" id="RLZ11423.1"/>
    </source>
</evidence>
<dbReference type="Proteomes" id="UP000275348">
    <property type="component" value="Unassembled WGS sequence"/>
</dbReference>
<keyword evidence="3" id="KW-0460">Magnesium</keyword>